<keyword evidence="4 5" id="KW-0067">ATP-binding</keyword>
<dbReference type="GO" id="GO:0005524">
    <property type="term" value="F:ATP binding"/>
    <property type="evidence" value="ECO:0007669"/>
    <property type="project" value="UniProtKB-UniRule"/>
</dbReference>
<dbReference type="PANTHER" id="PTHR43289">
    <property type="entry name" value="MITOGEN-ACTIVATED PROTEIN KINASE KINASE KINASE 20-RELATED"/>
    <property type="match status" value="1"/>
</dbReference>
<dbReference type="Pfam" id="PF00069">
    <property type="entry name" value="Pkinase"/>
    <property type="match status" value="1"/>
</dbReference>
<feature type="domain" description="Protein kinase" evidence="7">
    <location>
        <begin position="24"/>
        <end position="281"/>
    </location>
</feature>
<dbReference type="Gene3D" id="1.10.510.10">
    <property type="entry name" value="Transferase(Phosphotransferase) domain 1"/>
    <property type="match status" value="1"/>
</dbReference>
<keyword evidence="9" id="KW-1185">Reference proteome</keyword>
<dbReference type="CDD" id="cd14014">
    <property type="entry name" value="STKc_PknB_like"/>
    <property type="match status" value="1"/>
</dbReference>
<evidence type="ECO:0000256" key="1">
    <source>
        <dbReference type="ARBA" id="ARBA00022679"/>
    </source>
</evidence>
<dbReference type="AlphaFoldDB" id="A0A1H0VRT7"/>
<keyword evidence="3 8" id="KW-0418">Kinase</keyword>
<dbReference type="GO" id="GO:0004674">
    <property type="term" value="F:protein serine/threonine kinase activity"/>
    <property type="evidence" value="ECO:0007669"/>
    <property type="project" value="UniProtKB-KW"/>
</dbReference>
<keyword evidence="2 5" id="KW-0547">Nucleotide-binding</keyword>
<evidence type="ECO:0000313" key="9">
    <source>
        <dbReference type="Proteomes" id="UP000199691"/>
    </source>
</evidence>
<evidence type="ECO:0000256" key="6">
    <source>
        <dbReference type="SAM" id="MobiDB-lite"/>
    </source>
</evidence>
<feature type="region of interest" description="Disordered" evidence="6">
    <location>
        <begin position="327"/>
        <end position="414"/>
    </location>
</feature>
<accession>A0A1H0VRT7</accession>
<dbReference type="InterPro" id="IPR008271">
    <property type="entry name" value="Ser/Thr_kinase_AS"/>
</dbReference>
<protein>
    <submittedName>
        <fullName evidence="8">Serine/threonine protein kinase</fullName>
    </submittedName>
</protein>
<feature type="compositionally biased region" description="Low complexity" evidence="6">
    <location>
        <begin position="332"/>
        <end position="396"/>
    </location>
</feature>
<dbReference type="InterPro" id="IPR017441">
    <property type="entry name" value="Protein_kinase_ATP_BS"/>
</dbReference>
<dbReference type="PROSITE" id="PS00107">
    <property type="entry name" value="PROTEIN_KINASE_ATP"/>
    <property type="match status" value="1"/>
</dbReference>
<evidence type="ECO:0000313" key="8">
    <source>
        <dbReference type="EMBL" id="SDP81063.1"/>
    </source>
</evidence>
<proteinExistence type="predicted"/>
<sequence>MSRWTMEGVAVSQTVNGNLLAGRYRLLDAVGAGGMAEVYRAEDTVLGREVAVKVFRPGWDDTAKRRFEAEVRTLAGLSHPGLVPVHDAGTGDDTPFLVMRLLEGRTLRAEIDDGPLPVQRVRRLGAELAEALAYVHARGVVHRDVKPSNILLDDLNRPYLADFGLARLPGATRLTRTDQMVGTAAYLAPEQVRGADVDHPVDIYALGLVLLECLTGHREYPGGEVEAAVARLHRSPAIPEHLPADLADLLSSMTASDPGQRPTAADCARALQANSAADATLPVTAHVVEKAPAEALRSARVPRKAILASAAALLGAVSVAWAVAPGAQPVNSAPTSSTSPTTTSSTTSSTASTPSAAQVTTPAQQQPTVQAGTATPVAEVARQPVVQAPAPVPAADADAKKQKSKPQPPGKSKK</sequence>
<dbReference type="PANTHER" id="PTHR43289:SF34">
    <property type="entry name" value="SERINE_THREONINE-PROTEIN KINASE YBDM-RELATED"/>
    <property type="match status" value="1"/>
</dbReference>
<evidence type="ECO:0000256" key="3">
    <source>
        <dbReference type="ARBA" id="ARBA00022777"/>
    </source>
</evidence>
<reference evidence="9" key="1">
    <citation type="submission" date="2016-10" db="EMBL/GenBank/DDBJ databases">
        <authorList>
            <person name="Varghese N."/>
            <person name="Submissions S."/>
        </authorList>
    </citation>
    <scope>NUCLEOTIDE SEQUENCE [LARGE SCALE GENOMIC DNA]</scope>
    <source>
        <strain evidence="9">CGMCC 4.6609</strain>
    </source>
</reference>
<evidence type="ECO:0000256" key="2">
    <source>
        <dbReference type="ARBA" id="ARBA00022741"/>
    </source>
</evidence>
<dbReference type="SUPFAM" id="SSF56112">
    <property type="entry name" value="Protein kinase-like (PK-like)"/>
    <property type="match status" value="1"/>
</dbReference>
<dbReference type="PROSITE" id="PS50011">
    <property type="entry name" value="PROTEIN_KINASE_DOM"/>
    <property type="match status" value="1"/>
</dbReference>
<dbReference type="STRING" id="641025.SAMN05421507_11593"/>
<dbReference type="InterPro" id="IPR011009">
    <property type="entry name" value="Kinase-like_dom_sf"/>
</dbReference>
<evidence type="ECO:0000256" key="5">
    <source>
        <dbReference type="PROSITE-ProRule" id="PRU10141"/>
    </source>
</evidence>
<feature type="binding site" evidence="5">
    <location>
        <position position="53"/>
    </location>
    <ligand>
        <name>ATP</name>
        <dbReference type="ChEBI" id="CHEBI:30616"/>
    </ligand>
</feature>
<dbReference type="InterPro" id="IPR000719">
    <property type="entry name" value="Prot_kinase_dom"/>
</dbReference>
<organism evidence="8 9">
    <name type="scientific">Lentzea jiangxiensis</name>
    <dbReference type="NCBI Taxonomy" id="641025"/>
    <lineage>
        <taxon>Bacteria</taxon>
        <taxon>Bacillati</taxon>
        <taxon>Actinomycetota</taxon>
        <taxon>Actinomycetes</taxon>
        <taxon>Pseudonocardiales</taxon>
        <taxon>Pseudonocardiaceae</taxon>
        <taxon>Lentzea</taxon>
    </lineage>
</organism>
<dbReference type="Proteomes" id="UP000199691">
    <property type="component" value="Unassembled WGS sequence"/>
</dbReference>
<name>A0A1H0VRT7_9PSEU</name>
<keyword evidence="8" id="KW-0723">Serine/threonine-protein kinase</keyword>
<dbReference type="SMART" id="SM00220">
    <property type="entry name" value="S_TKc"/>
    <property type="match status" value="1"/>
</dbReference>
<gene>
    <name evidence="8" type="ORF">SAMN05421507_11593</name>
</gene>
<evidence type="ECO:0000256" key="4">
    <source>
        <dbReference type="ARBA" id="ARBA00022840"/>
    </source>
</evidence>
<dbReference type="EMBL" id="FNIX01000015">
    <property type="protein sequence ID" value="SDP81063.1"/>
    <property type="molecule type" value="Genomic_DNA"/>
</dbReference>
<keyword evidence="1" id="KW-0808">Transferase</keyword>
<evidence type="ECO:0000259" key="7">
    <source>
        <dbReference type="PROSITE" id="PS50011"/>
    </source>
</evidence>
<dbReference type="Gene3D" id="3.30.200.20">
    <property type="entry name" value="Phosphorylase Kinase, domain 1"/>
    <property type="match status" value="1"/>
</dbReference>
<dbReference type="PROSITE" id="PS00108">
    <property type="entry name" value="PROTEIN_KINASE_ST"/>
    <property type="match status" value="1"/>
</dbReference>